<reference evidence="2 3" key="1">
    <citation type="submission" date="2018-06" db="EMBL/GenBank/DDBJ databases">
        <authorList>
            <consortium name="Pathogen Informatics"/>
            <person name="Doyle S."/>
        </authorList>
    </citation>
    <scope>NUCLEOTIDE SEQUENCE [LARGE SCALE GENOMIC DNA]</scope>
    <source>
        <strain evidence="2 3">NCTC13832</strain>
    </source>
</reference>
<dbReference type="EMBL" id="UHDT01000005">
    <property type="protein sequence ID" value="SUN02217.1"/>
    <property type="molecule type" value="Genomic_DNA"/>
</dbReference>
<gene>
    <name evidence="1" type="ORF">NCTC13832_02422</name>
    <name evidence="2" type="ORF">NCTC13832_02456</name>
</gene>
<evidence type="ECO:0000313" key="2">
    <source>
        <dbReference type="EMBL" id="SUN02217.1"/>
    </source>
</evidence>
<proteinExistence type="predicted"/>
<dbReference type="EMBL" id="UHDT01000004">
    <property type="protein sequence ID" value="SUN02183.1"/>
    <property type="molecule type" value="Genomic_DNA"/>
</dbReference>
<dbReference type="Proteomes" id="UP000254100">
    <property type="component" value="Unassembled WGS sequence"/>
</dbReference>
<evidence type="ECO:0000313" key="3">
    <source>
        <dbReference type="Proteomes" id="UP000254100"/>
    </source>
</evidence>
<dbReference type="AlphaFoldDB" id="A0A380I6H6"/>
<accession>A0A380I6H6</accession>
<name>A0A380I6H6_9STAP</name>
<evidence type="ECO:0000313" key="1">
    <source>
        <dbReference type="EMBL" id="SUN02183.1"/>
    </source>
</evidence>
<protein>
    <submittedName>
        <fullName evidence="2">Uncharacterized protein</fullName>
    </submittedName>
</protein>
<organism evidence="2 3">
    <name type="scientific">Staphylococcus microti</name>
    <dbReference type="NCBI Taxonomy" id="569857"/>
    <lineage>
        <taxon>Bacteria</taxon>
        <taxon>Bacillati</taxon>
        <taxon>Bacillota</taxon>
        <taxon>Bacilli</taxon>
        <taxon>Bacillales</taxon>
        <taxon>Staphylococcaceae</taxon>
        <taxon>Staphylococcus</taxon>
    </lineage>
</organism>
<sequence length="48" mass="5727">MEIVFQIFNLFLVQMPNWIGLQGISLKRYKQKKEKGKINGLFNKHNHP</sequence>